<sequence length="221" mass="23889">MAHETVCIQSALEIVKAGSGLGCGRGDFRQTAFRRHLHQRLSWVLSLPANTAASDRCACEQSRRDRVVGGAVGKVARPIRGKRAKGEADSEAEEIGRTVLGHCPTKYSLRTGKACLPPASRAMSWPGGVHGNWQAQAQHRRRYTLKEETSKMSSKNRLGGEAQGQRRESASSSAALRGRLLLARSVPSQVIELSPESQGAGHPHHRELVGNADSQAPPLTY</sequence>
<evidence type="ECO:0000313" key="3">
    <source>
        <dbReference type="Proteomes" id="UP000299084"/>
    </source>
</evidence>
<accession>A0A5N4DS50</accession>
<dbReference type="EMBL" id="JWIN03000009">
    <property type="protein sequence ID" value="KAB1273800.1"/>
    <property type="molecule type" value="Genomic_DNA"/>
</dbReference>
<dbReference type="Proteomes" id="UP000299084">
    <property type="component" value="Unassembled WGS sequence"/>
</dbReference>
<organism evidence="2 3">
    <name type="scientific">Camelus dromedarius</name>
    <name type="common">Dromedary</name>
    <name type="synonym">Arabian camel</name>
    <dbReference type="NCBI Taxonomy" id="9838"/>
    <lineage>
        <taxon>Eukaryota</taxon>
        <taxon>Metazoa</taxon>
        <taxon>Chordata</taxon>
        <taxon>Craniata</taxon>
        <taxon>Vertebrata</taxon>
        <taxon>Euteleostomi</taxon>
        <taxon>Mammalia</taxon>
        <taxon>Eutheria</taxon>
        <taxon>Laurasiatheria</taxon>
        <taxon>Artiodactyla</taxon>
        <taxon>Tylopoda</taxon>
        <taxon>Camelidae</taxon>
        <taxon>Camelus</taxon>
    </lineage>
</organism>
<feature type="region of interest" description="Disordered" evidence="1">
    <location>
        <begin position="146"/>
        <end position="174"/>
    </location>
</feature>
<name>A0A5N4DS50_CAMDR</name>
<comment type="caution">
    <text evidence="2">The sequence shown here is derived from an EMBL/GenBank/DDBJ whole genome shotgun (WGS) entry which is preliminary data.</text>
</comment>
<gene>
    <name evidence="2" type="ORF">Cadr_000010994</name>
</gene>
<proteinExistence type="predicted"/>
<keyword evidence="3" id="KW-1185">Reference proteome</keyword>
<evidence type="ECO:0000256" key="1">
    <source>
        <dbReference type="SAM" id="MobiDB-lite"/>
    </source>
</evidence>
<feature type="region of interest" description="Disordered" evidence="1">
    <location>
        <begin position="191"/>
        <end position="221"/>
    </location>
</feature>
<protein>
    <submittedName>
        <fullName evidence="2">Uncharacterized protein</fullName>
    </submittedName>
</protein>
<reference evidence="2 3" key="1">
    <citation type="journal article" date="2019" name="Mol. Ecol. Resour.">
        <title>Improving Illumina assemblies with Hi-C and long reads: an example with the North African dromedary.</title>
        <authorList>
            <person name="Elbers J.P."/>
            <person name="Rogers M.F."/>
            <person name="Perelman P.L."/>
            <person name="Proskuryakova A.A."/>
            <person name="Serdyukova N.A."/>
            <person name="Johnson W.E."/>
            <person name="Horin P."/>
            <person name="Corander J."/>
            <person name="Murphy D."/>
            <person name="Burger P.A."/>
        </authorList>
    </citation>
    <scope>NUCLEOTIDE SEQUENCE [LARGE SCALE GENOMIC DNA]</scope>
    <source>
        <strain evidence="2">Drom800</strain>
        <tissue evidence="2">Blood</tissue>
    </source>
</reference>
<dbReference type="AlphaFoldDB" id="A0A5N4DS50"/>
<evidence type="ECO:0000313" key="2">
    <source>
        <dbReference type="EMBL" id="KAB1273800.1"/>
    </source>
</evidence>